<dbReference type="Proteomes" id="UP000274822">
    <property type="component" value="Unassembled WGS sequence"/>
</dbReference>
<accession>A0A433Q7M9</accession>
<protein>
    <submittedName>
        <fullName evidence="2">Uncharacterized protein</fullName>
    </submittedName>
</protein>
<organism evidence="2 3">
    <name type="scientific">Jimgerdemannia flammicorona</name>
    <dbReference type="NCBI Taxonomy" id="994334"/>
    <lineage>
        <taxon>Eukaryota</taxon>
        <taxon>Fungi</taxon>
        <taxon>Fungi incertae sedis</taxon>
        <taxon>Mucoromycota</taxon>
        <taxon>Mucoromycotina</taxon>
        <taxon>Endogonomycetes</taxon>
        <taxon>Endogonales</taxon>
        <taxon>Endogonaceae</taxon>
        <taxon>Jimgerdemannia</taxon>
    </lineage>
</organism>
<dbReference type="EMBL" id="RBNJ01012051">
    <property type="protein sequence ID" value="RUS25777.1"/>
    <property type="molecule type" value="Genomic_DNA"/>
</dbReference>
<reference evidence="2 3" key="1">
    <citation type="journal article" date="2018" name="New Phytol.">
        <title>Phylogenomics of Endogonaceae and evolution of mycorrhizas within Mucoromycota.</title>
        <authorList>
            <person name="Chang Y."/>
            <person name="Desiro A."/>
            <person name="Na H."/>
            <person name="Sandor L."/>
            <person name="Lipzen A."/>
            <person name="Clum A."/>
            <person name="Barry K."/>
            <person name="Grigoriev I.V."/>
            <person name="Martin F.M."/>
            <person name="Stajich J.E."/>
            <person name="Smith M.E."/>
            <person name="Bonito G."/>
            <person name="Spatafora J.W."/>
        </authorList>
    </citation>
    <scope>NUCLEOTIDE SEQUENCE [LARGE SCALE GENOMIC DNA]</scope>
    <source>
        <strain evidence="2 3">AD002</strain>
    </source>
</reference>
<keyword evidence="3" id="KW-1185">Reference proteome</keyword>
<sequence>MTGSNLTTTSTDTRIDVDAEPPYVPPYTIPTQQNSVISLERQADGDITIGFGVTRLGINKDNKDNKGNAEVEEEYWSVVYMKNDGEGKDCKVIFLRINTKNSFTRLDNAKTIVGRPRDIVGHVRILDDGRTLLILGSERLFMVNMESRSLTHTTGHEFKNSDHASNERDLKTLDDAGTEHELKNPDDATKITRSSSISFVTPLKATIARLFISDLNDLLPSSVIETPPKKTLPKTLEFKEPPAIIPYQGQPKRSLKVVRKDQSQECQVEILGVNKRRAGDEPFQKLKLKYKLNGNRRTETVDTLKLSISPKHASRYIQYAGETYQSRTRQVYVKSLKEVIESSNNKKFLMNEVEPETRTSTLGHVIRDPSTEAVERVRTVLKANAYRPLFYDSELWDASALTEALSVGNFEMVEDIVKYCLQKDISKNNGTLLELGYLAIVIGALPTIARKKPMLAVYIAQYTSHIQLDRFISNFPEIDIDTKKSADGVIARVEELPKDVLSPFVSWVLDPLRPLERWWAKPQKSLDSWWDEQREPHPI</sequence>
<evidence type="ECO:0000313" key="2">
    <source>
        <dbReference type="EMBL" id="RUS25777.1"/>
    </source>
</evidence>
<dbReference type="AlphaFoldDB" id="A0A433Q7M9"/>
<feature type="region of interest" description="Disordered" evidence="1">
    <location>
        <begin position="1"/>
        <end position="21"/>
    </location>
</feature>
<comment type="caution">
    <text evidence="2">The sequence shown here is derived from an EMBL/GenBank/DDBJ whole genome shotgun (WGS) entry which is preliminary data.</text>
</comment>
<feature type="non-terminal residue" evidence="2">
    <location>
        <position position="539"/>
    </location>
</feature>
<evidence type="ECO:0000313" key="3">
    <source>
        <dbReference type="Proteomes" id="UP000274822"/>
    </source>
</evidence>
<proteinExistence type="predicted"/>
<evidence type="ECO:0000256" key="1">
    <source>
        <dbReference type="SAM" id="MobiDB-lite"/>
    </source>
</evidence>
<gene>
    <name evidence="2" type="ORF">BC938DRAFT_471677</name>
</gene>
<feature type="compositionally biased region" description="Low complexity" evidence="1">
    <location>
        <begin position="1"/>
        <end position="12"/>
    </location>
</feature>
<name>A0A433Q7M9_9FUNG</name>